<dbReference type="Gene3D" id="3.40.50.300">
    <property type="entry name" value="P-loop containing nucleotide triphosphate hydrolases"/>
    <property type="match status" value="3"/>
</dbReference>
<evidence type="ECO:0000259" key="1">
    <source>
        <dbReference type="Pfam" id="PF13086"/>
    </source>
</evidence>
<dbReference type="Pfam" id="PF13086">
    <property type="entry name" value="AAA_11"/>
    <property type="match status" value="1"/>
</dbReference>
<evidence type="ECO:0000259" key="2">
    <source>
        <dbReference type="Pfam" id="PF13087"/>
    </source>
</evidence>
<dbReference type="SUPFAM" id="SSF52540">
    <property type="entry name" value="P-loop containing nucleoside triphosphate hydrolases"/>
    <property type="match status" value="1"/>
</dbReference>
<dbReference type="Pfam" id="PF25396">
    <property type="entry name" value="ZNFX1"/>
    <property type="match status" value="1"/>
</dbReference>
<dbReference type="GO" id="GO:0031048">
    <property type="term" value="P:regulatory ncRNA-mediated heterochromatin formation"/>
    <property type="evidence" value="ECO:0007669"/>
    <property type="project" value="TreeGrafter"/>
</dbReference>
<dbReference type="CDD" id="cd18808">
    <property type="entry name" value="SF1_C_Upf1"/>
    <property type="match status" value="1"/>
</dbReference>
<comment type="caution">
    <text evidence="4">The sequence shown here is derived from an EMBL/GenBank/DDBJ whole genome shotgun (WGS) entry which is preliminary data.</text>
</comment>
<dbReference type="GO" id="GO:0031380">
    <property type="term" value="C:nuclear RNA-directed RNA polymerase complex"/>
    <property type="evidence" value="ECO:0007669"/>
    <property type="project" value="TreeGrafter"/>
</dbReference>
<gene>
    <name evidence="4" type="ORF">LSH36_291g03062</name>
</gene>
<dbReference type="InterPro" id="IPR027417">
    <property type="entry name" value="P-loop_NTPase"/>
</dbReference>
<dbReference type="InterPro" id="IPR047187">
    <property type="entry name" value="SF1_C_Upf1"/>
</dbReference>
<accession>A0AAD9N1E7</accession>
<evidence type="ECO:0008006" key="6">
    <source>
        <dbReference type="Google" id="ProtNLM"/>
    </source>
</evidence>
<dbReference type="CDD" id="cd17936">
    <property type="entry name" value="EEXXEc_NFX1"/>
    <property type="match status" value="1"/>
</dbReference>
<dbReference type="FunFam" id="3.40.50.300:FF:000742">
    <property type="entry name" value="NFX1-type zinc finger-containing protein 1"/>
    <property type="match status" value="1"/>
</dbReference>
<keyword evidence="5" id="KW-1185">Reference proteome</keyword>
<dbReference type="Proteomes" id="UP001208570">
    <property type="component" value="Unassembled WGS sequence"/>
</dbReference>
<feature type="domain" description="ZNFX1" evidence="3">
    <location>
        <begin position="287"/>
        <end position="389"/>
    </location>
</feature>
<dbReference type="InterPro" id="IPR057373">
    <property type="entry name" value="ZNFX1"/>
</dbReference>
<dbReference type="EMBL" id="JAODUP010000291">
    <property type="protein sequence ID" value="KAK2153607.1"/>
    <property type="molecule type" value="Genomic_DNA"/>
</dbReference>
<organism evidence="4 5">
    <name type="scientific">Paralvinella palmiformis</name>
    <dbReference type="NCBI Taxonomy" id="53620"/>
    <lineage>
        <taxon>Eukaryota</taxon>
        <taxon>Metazoa</taxon>
        <taxon>Spiralia</taxon>
        <taxon>Lophotrochozoa</taxon>
        <taxon>Annelida</taxon>
        <taxon>Polychaeta</taxon>
        <taxon>Sedentaria</taxon>
        <taxon>Canalipalpata</taxon>
        <taxon>Terebellida</taxon>
        <taxon>Terebelliformia</taxon>
        <taxon>Alvinellidae</taxon>
        <taxon>Paralvinella</taxon>
    </lineage>
</organism>
<feature type="domain" description="DNA2/NAM7 helicase-like C-terminal" evidence="2">
    <location>
        <begin position="917"/>
        <end position="1101"/>
    </location>
</feature>
<dbReference type="InterPro" id="IPR045055">
    <property type="entry name" value="DNA2/NAM7-like"/>
</dbReference>
<dbReference type="CDD" id="cd06008">
    <property type="entry name" value="NF-X1-zinc-finger"/>
    <property type="match status" value="1"/>
</dbReference>
<feature type="domain" description="DNA2/NAM7 helicase helicase" evidence="1">
    <location>
        <begin position="468"/>
        <end position="904"/>
    </location>
</feature>
<protein>
    <recommendedName>
        <fullName evidence="6">NFX1-type zinc finger-containing protein 1</fullName>
    </recommendedName>
</protein>
<sequence>MMSLTGINRSRQRNTYDNSESSWFRSRQGYTRKIDEVRELLNHDPDAIVIKLLSSQFRLTDTFQESKDEMTDVLLRVIKKACKTVGSPQNLIYILQKVNSSGFMTGPVIQYITKCRMGLAAYVNYDVLLTICHVLKACQDRIPAMSFENVMAVIAQLRSVEASSEKVRSTNELRECLDEIEEQHTTVLRQIQGGSLMKAQNRNVDSENYSEPPDNFRQISIGPTPQDLHDDIGPFLRKNRITSSYRDTEQYLDIQFRLLREDYLYPLRQGIRELRRAGKEHADERYIQDVQIYSDVKCVGSWYSEKGVVYRLMFDMLQFKHIKWEYSKRLMYGSLVCLSLDDFTSFMFGIVVERDSELLSNGQVNILIYDVQQYVNLNRFITYKMVECSAYFEAYRHNLESLQELDDTKLPFLDYLLGHRQSAASPPRYLQGSNAEYDFKPILRIPSSSTKWAVLDKAKWLKANDMGLDQSQFKALQMALTHEFSLIQGPPGTGKTFIALKIVELLLHNFHAWGRRLRREDRELKISPILLVCYTNHALDQFLEGILNSIHDDDCGSVVRVGGRCNTDNERLLRCQLSKLKHDPAARSKIPGEVKDAKGAILDQMESYERYLSDIGRERASSFTKVIDDVYILPMMRKRHRMCFEALIQAGNRSVIIYWLLCSVNVNNPSVNECWDDGMNGGRNVPLRDHTEKNVDAQMEQITEEEMDQIQQEWVIDEDVEDTKSKRLGHISKCVLDQSLSFSDAPTKNIPGQWRTVVSNKRVRKLLRAEMNRPEFMSDEEESNVSDVWQLPAGKRWNLYRLWRRRFDADCSYRMQEHIMHYNQLAQRLAELREEENYHMLKNTKVIAMTTTGAAKYRHVLRRVKPSIVIVEEAAEVLEAHIITSLSEFCEHLILIGDHQQLRPKPTVYKLAKKYNLDISLFERMLLNNLPSVQLEIQHRMRPEIAKLIVPHIYPHLLNAKSVEEYDNVRGIGGNVFFVDHNHTELHTVDTKSRRNIHEAEYLGALCRYLILQGYQQSEVTILTTYTGQMFEIKKRIRSDKVISSVRVTSVDNFQGEENDIILLSLVRSNDQGRAGFLKIANRICVALSRAKKGLFVIGDMQLMQESSPVWKDICSELMSKNKIVDGIPLFCQNHPETSFYATNIEDFTKAPDGGCTRPCEYRLKCGHVCGMSCHPTDPEHKAYKCTKPCQKIVCTLGHRCQRGCFEDCGKCVVLVEKTIPSCQHKLNIPCHMNAAKYECTKPCEKIMDCGHRCPNRCGETCLEYTKCKVTIFDKMLPCGHQLNVECCNNNDSYPCPVMVEQSLPCGHSATVKCSADISKISCMKEIQMVLCERRCQNTVTCCLKDKVAEEGCQAMLEKICEKNAEHVYRVKCSEYETSNCSFPCNTKLPCGHTCQGKCGACWKLARHERCEAACRRKLPCQHICRGICGDPCPPCREHCKRSCPHGICRNMCSKPCKCTDTCVRRCSHSQCTLSCSAVCSEEPCGQACPLRLPCGHSCPCYCGEPCATICPTCSSPFYEQVHKKLDIPMDKHSRYVVLLPCRHAIPAQYMDQTAREYSNHLRHVPREFKLFQCPFCGERITHCPKYQRLVVSCHEELEKVNGAVHNNWKTWKSLFNSDIGKELHNEIRRLSEAGQDGLCHALRTCLGCVGLLGEVREYMTKIEHTREKKVAQNTIDILKNTLKDSNRDLVHYLADYSNRRREIDVLSLKIQLLFMGAILAHMLTYVRNYRKQNVIQMLLDTVKRTIHFKSKSKARAVISRANIMLCDTIPKPLRNWIEDYEIEINSYFTYYVDLLVEKKWIICRMVHVFSIATAAVVQCK</sequence>
<dbReference type="PANTHER" id="PTHR10887">
    <property type="entry name" value="DNA2/NAM7 HELICASE FAMILY"/>
    <property type="match status" value="1"/>
</dbReference>
<dbReference type="InterPro" id="IPR041677">
    <property type="entry name" value="DNA2/NAM7_AAA_11"/>
</dbReference>
<evidence type="ECO:0000259" key="3">
    <source>
        <dbReference type="Pfam" id="PF25396"/>
    </source>
</evidence>
<evidence type="ECO:0000313" key="4">
    <source>
        <dbReference type="EMBL" id="KAK2153607.1"/>
    </source>
</evidence>
<name>A0AAD9N1E7_9ANNE</name>
<dbReference type="Pfam" id="PF13087">
    <property type="entry name" value="AAA_12"/>
    <property type="match status" value="1"/>
</dbReference>
<dbReference type="InterPro" id="IPR041679">
    <property type="entry name" value="DNA2/NAM7-like_C"/>
</dbReference>
<evidence type="ECO:0000313" key="5">
    <source>
        <dbReference type="Proteomes" id="UP001208570"/>
    </source>
</evidence>
<reference evidence="4" key="1">
    <citation type="journal article" date="2023" name="Mol. Biol. Evol.">
        <title>Third-Generation Sequencing Reveals the Adaptive Role of the Epigenome in Three Deep-Sea Polychaetes.</title>
        <authorList>
            <person name="Perez M."/>
            <person name="Aroh O."/>
            <person name="Sun Y."/>
            <person name="Lan Y."/>
            <person name="Juniper S.K."/>
            <person name="Young C.R."/>
            <person name="Angers B."/>
            <person name="Qian P.Y."/>
        </authorList>
    </citation>
    <scope>NUCLEOTIDE SEQUENCE</scope>
    <source>
        <strain evidence="4">P08H-3</strain>
    </source>
</reference>
<dbReference type="GO" id="GO:0004386">
    <property type="term" value="F:helicase activity"/>
    <property type="evidence" value="ECO:0007669"/>
    <property type="project" value="InterPro"/>
</dbReference>
<dbReference type="PANTHER" id="PTHR10887:SF341">
    <property type="entry name" value="NFX1-TYPE ZINC FINGER-CONTAINING PROTEIN 1"/>
    <property type="match status" value="1"/>
</dbReference>
<proteinExistence type="predicted"/>